<organism evidence="4 5">
    <name type="scientific">Eeniella nana</name>
    <name type="common">Yeast</name>
    <name type="synonym">Brettanomyces nanus</name>
    <dbReference type="NCBI Taxonomy" id="13502"/>
    <lineage>
        <taxon>Eukaryota</taxon>
        <taxon>Fungi</taxon>
        <taxon>Dikarya</taxon>
        <taxon>Ascomycota</taxon>
        <taxon>Saccharomycotina</taxon>
        <taxon>Pichiomycetes</taxon>
        <taxon>Pichiales</taxon>
        <taxon>Pichiaceae</taxon>
        <taxon>Brettanomyces</taxon>
    </lineage>
</organism>
<dbReference type="InterPro" id="IPR024660">
    <property type="entry name" value="UCS_central_dom"/>
</dbReference>
<evidence type="ECO:0000259" key="3">
    <source>
        <dbReference type="Pfam" id="PF11701"/>
    </source>
</evidence>
<sequence length="704" mass="79017">MTEIESFKRSLKDDLGKIRKSTNDISATSIPLLKSLLAIIRGNNANLAFKEDISPLLSYILYYICYKETESPALMIIVSLKNSFGEELLGSEVVDTVDDMATTCETRTQRYEVIHVISAVYPVMISACTELFLNNDPVVKLLANEITFLLGSGEDQLTFDGAHHLKQILKLFSSACIDDSCRKLIAKIYFGLLVKTLKMDGSDETKLEAQCIAATVVIKIWSSIPQETFEGQTDILSLNYLSEVLINGLVQNHTKEMVSNSIEGIAFLSLNLQVKQMLRKDDNFLTSLLEKPHVKNRDLAYGILCIVTNLTTYNKVLSKSQQSMESLKSYAQLSKVDPRAGKRRHKITEDNDKDVAKFVSYLLDNEEILERISDALKNAASRGVQTQAIRIIGNLCFKSEHRKEVVKHGGLGIVLSYLIHHSDEVKYNADTFCDIKGNHTIEDPGTRLIALKSVARIIMSHNPNSLFYQKFDIITTAPFLLELVVQYDMDINGTTLETPISSLGNEAVDNSDCFESLIALVNLSSVVNNPQIRELIVKLGWTSIDNLMLCSNFQIQRADLELLSNMMLSPVCSEKFFNWSTTKDRNYRNFEKLCQLTGLADVQSQLAVLNIFANCSDYELIAKMLAESKLFGDKLMEIIKGQDSDEGVILRCFYILMNLLNVSETSSNIYKQITLLKETIIRISVTAKDSEVQQMAKEIVKALN</sequence>
<dbReference type="EMBL" id="CP064815">
    <property type="protein sequence ID" value="QPG77016.1"/>
    <property type="molecule type" value="Genomic_DNA"/>
</dbReference>
<gene>
    <name evidence="4" type="ORF">FOA43_004411</name>
</gene>
<dbReference type="InterPro" id="IPR016024">
    <property type="entry name" value="ARM-type_fold"/>
</dbReference>
<proteinExistence type="predicted"/>
<dbReference type="GO" id="GO:0005737">
    <property type="term" value="C:cytoplasm"/>
    <property type="evidence" value="ECO:0007669"/>
    <property type="project" value="UniProtKB-SubCell"/>
</dbReference>
<evidence type="ECO:0000256" key="2">
    <source>
        <dbReference type="ARBA" id="ARBA00022490"/>
    </source>
</evidence>
<protein>
    <recommendedName>
        <fullName evidence="3">UNC-45/Cro1/She4 central domain-containing protein</fullName>
    </recommendedName>
</protein>
<dbReference type="GO" id="GO:0051879">
    <property type="term" value="F:Hsp90 protein binding"/>
    <property type="evidence" value="ECO:0007669"/>
    <property type="project" value="TreeGrafter"/>
</dbReference>
<dbReference type="KEGG" id="bnn:FOA43_004411"/>
<dbReference type="OrthoDB" id="5574718at2759"/>
<dbReference type="GeneID" id="62197811"/>
<dbReference type="Gene3D" id="1.25.10.10">
    <property type="entry name" value="Leucine-rich Repeat Variant"/>
    <property type="match status" value="1"/>
</dbReference>
<keyword evidence="2" id="KW-0963">Cytoplasm</keyword>
<dbReference type="Pfam" id="PF11701">
    <property type="entry name" value="UNC45-central"/>
    <property type="match status" value="1"/>
</dbReference>
<dbReference type="SUPFAM" id="SSF48371">
    <property type="entry name" value="ARM repeat"/>
    <property type="match status" value="1"/>
</dbReference>
<comment type="subcellular location">
    <subcellularLocation>
        <location evidence="1">Cytoplasm</location>
    </subcellularLocation>
</comment>
<dbReference type="AlphaFoldDB" id="A0A875S6Q5"/>
<dbReference type="PANTHER" id="PTHR45994">
    <property type="entry name" value="FI21225P1"/>
    <property type="match status" value="1"/>
</dbReference>
<dbReference type="Gene3D" id="1.25.10.100">
    <property type="match status" value="1"/>
</dbReference>
<evidence type="ECO:0000313" key="5">
    <source>
        <dbReference type="Proteomes" id="UP000662931"/>
    </source>
</evidence>
<dbReference type="InterPro" id="IPR011989">
    <property type="entry name" value="ARM-like"/>
</dbReference>
<dbReference type="RefSeq" id="XP_038780581.1">
    <property type="nucleotide sequence ID" value="XM_038924653.1"/>
</dbReference>
<evidence type="ECO:0000256" key="1">
    <source>
        <dbReference type="ARBA" id="ARBA00004496"/>
    </source>
</evidence>
<dbReference type="Proteomes" id="UP000662931">
    <property type="component" value="Chromosome 4"/>
</dbReference>
<dbReference type="PANTHER" id="PTHR45994:SF1">
    <property type="entry name" value="FI21225P1"/>
    <property type="match status" value="1"/>
</dbReference>
<name>A0A875S6Q5_EENNA</name>
<reference evidence="4" key="1">
    <citation type="submission" date="2020-10" db="EMBL/GenBank/DDBJ databases">
        <authorList>
            <person name="Roach M.J.R."/>
        </authorList>
    </citation>
    <scope>NUCLEOTIDE SEQUENCE</scope>
    <source>
        <strain evidence="4">CBS 1945</strain>
    </source>
</reference>
<feature type="domain" description="UNC-45/Cro1/She4 central" evidence="3">
    <location>
        <begin position="65"/>
        <end position="220"/>
    </location>
</feature>
<evidence type="ECO:0000313" key="4">
    <source>
        <dbReference type="EMBL" id="QPG77016.1"/>
    </source>
</evidence>
<keyword evidence="5" id="KW-1185">Reference proteome</keyword>
<accession>A0A875S6Q5</accession>